<accession>A0A941D0N6</accession>
<dbReference type="Proteomes" id="UP000622580">
    <property type="component" value="Unassembled WGS sequence"/>
</dbReference>
<dbReference type="NCBIfam" id="NF038032">
    <property type="entry name" value="CehA_McbA_metalo"/>
    <property type="match status" value="1"/>
</dbReference>
<name>A0A941D0N6_9CAUL</name>
<comment type="caution">
    <text evidence="2">The sequence shown here is derived from an EMBL/GenBank/DDBJ whole genome shotgun (WGS) entry which is preliminary data.</text>
</comment>
<evidence type="ECO:0000313" key="2">
    <source>
        <dbReference type="EMBL" id="MBR7619274.1"/>
    </source>
</evidence>
<dbReference type="SUPFAM" id="SSF89550">
    <property type="entry name" value="PHP domain-like"/>
    <property type="match status" value="1"/>
</dbReference>
<sequence>MSRIRHLAAGLAAVCAALLAVGATAAPTPDITLRGAMTGADHQTYREVPFRVPSGTTRLTVEFEYTGKDQKSVIDLGLRDPLRFRGWSGGNKNRFTISESEATPSYLPGPLPAGEWKLVLGVPNLRKDGRADYTARIHLERGAAFSGFQTSPLKSGPGWFRGDLHMHTSHSDGSCLSRKGVRVPCPVFKTLEAAAARGLDFIAVTDHNATSQNEALRELAPYFDDLLLIPGREITTFYGHANVFGPTSFLDFQLGSPRAPNLATLLEEVEKAGGLISLNHPGQPSGEICMGCGWVAKPTDFSRIQAIEAVNGGSLALPKGAESVISGIPFWEARLNEGLRITAIGGSDNHDAGLDPSKAGAIGRPTTVVRAADLSQTAILEAIRLGHVFIDIGGGRDRLLEVTASLGGRTAEMGDLLSAASGEKVLLQVHVVGMEGGAVQIKGDGLSLLSTWKQDISGADQVLTFTATADGARHWLRADVRDREGRLLLLGNPIYLAPP</sequence>
<dbReference type="Gene3D" id="3.20.20.140">
    <property type="entry name" value="Metal-dependent hydrolases"/>
    <property type="match status" value="1"/>
</dbReference>
<reference evidence="2" key="1">
    <citation type="submission" date="2021-04" db="EMBL/GenBank/DDBJ databases">
        <title>Draft genome assembly of strain Phenylobacterium sp. 20VBR1 using MiniION and Illumina platforms.</title>
        <authorList>
            <person name="Thomas F.A."/>
            <person name="Krishnan K.P."/>
            <person name="Sinha R.K."/>
        </authorList>
    </citation>
    <scope>NUCLEOTIDE SEQUENCE</scope>
    <source>
        <strain evidence="2">20VBR1</strain>
    </source>
</reference>
<evidence type="ECO:0000313" key="3">
    <source>
        <dbReference type="Proteomes" id="UP000622580"/>
    </source>
</evidence>
<keyword evidence="1" id="KW-0732">Signal</keyword>
<gene>
    <name evidence="2" type="ORF">JKL49_07710</name>
</gene>
<feature type="chain" id="PRO_5037510806" evidence="1">
    <location>
        <begin position="26"/>
        <end position="499"/>
    </location>
</feature>
<dbReference type="EMBL" id="JAGSGD010000001">
    <property type="protein sequence ID" value="MBR7619274.1"/>
    <property type="molecule type" value="Genomic_DNA"/>
</dbReference>
<proteinExistence type="predicted"/>
<dbReference type="GO" id="GO:0004534">
    <property type="term" value="F:5'-3' RNA exonuclease activity"/>
    <property type="evidence" value="ECO:0007669"/>
    <property type="project" value="TreeGrafter"/>
</dbReference>
<feature type="signal peptide" evidence="1">
    <location>
        <begin position="1"/>
        <end position="25"/>
    </location>
</feature>
<dbReference type="AlphaFoldDB" id="A0A941D0N6"/>
<keyword evidence="3" id="KW-1185">Reference proteome</keyword>
<dbReference type="PANTHER" id="PTHR42924:SF3">
    <property type="entry name" value="POLYMERASE_HISTIDINOL PHOSPHATASE N-TERMINAL DOMAIN-CONTAINING PROTEIN"/>
    <property type="match status" value="1"/>
</dbReference>
<protein>
    <submittedName>
        <fullName evidence="2">PHP domain-containing protein</fullName>
    </submittedName>
</protein>
<dbReference type="GO" id="GO:0035312">
    <property type="term" value="F:5'-3' DNA exonuclease activity"/>
    <property type="evidence" value="ECO:0007669"/>
    <property type="project" value="TreeGrafter"/>
</dbReference>
<organism evidence="2 3">
    <name type="scientific">Phenylobacterium glaciei</name>
    <dbReference type="NCBI Taxonomy" id="2803784"/>
    <lineage>
        <taxon>Bacteria</taxon>
        <taxon>Pseudomonadati</taxon>
        <taxon>Pseudomonadota</taxon>
        <taxon>Alphaproteobacteria</taxon>
        <taxon>Caulobacterales</taxon>
        <taxon>Caulobacteraceae</taxon>
        <taxon>Phenylobacterium</taxon>
    </lineage>
</organism>
<dbReference type="InterPro" id="IPR052018">
    <property type="entry name" value="PHP_domain"/>
</dbReference>
<dbReference type="InterPro" id="IPR016195">
    <property type="entry name" value="Pol/histidinol_Pase-like"/>
</dbReference>
<dbReference type="PANTHER" id="PTHR42924">
    <property type="entry name" value="EXONUCLEASE"/>
    <property type="match status" value="1"/>
</dbReference>
<evidence type="ECO:0000256" key="1">
    <source>
        <dbReference type="SAM" id="SignalP"/>
    </source>
</evidence>
<dbReference type="CDD" id="cd07432">
    <property type="entry name" value="PHP_HisPPase"/>
    <property type="match status" value="1"/>
</dbReference>